<evidence type="ECO:0000256" key="3">
    <source>
        <dbReference type="ARBA" id="ARBA00022679"/>
    </source>
</evidence>
<evidence type="ECO:0000256" key="6">
    <source>
        <dbReference type="ARBA" id="ARBA00023098"/>
    </source>
</evidence>
<dbReference type="PRINTS" id="PR00979">
    <property type="entry name" value="TAFAZZIN"/>
</dbReference>
<evidence type="ECO:0000256" key="2">
    <source>
        <dbReference type="ARBA" id="ARBA00010524"/>
    </source>
</evidence>
<keyword evidence="3" id="KW-0808">Transferase</keyword>
<keyword evidence="15" id="KW-1185">Reference proteome</keyword>
<comment type="catalytic activity">
    <reaction evidence="11">
        <text>1'-[1,2-diacyl-sn-glycero-3-phospho],3'-[1-acyl-sn-glycero-3-phospho]-glycerol + a 1,2-diacyl-sn-glycero-3-phosphocholine = a cardiolipin + a 1-acyl-sn-glycero-3-phosphocholine</text>
        <dbReference type="Rhea" id="RHEA:33731"/>
        <dbReference type="ChEBI" id="CHEBI:57643"/>
        <dbReference type="ChEBI" id="CHEBI:58168"/>
        <dbReference type="ChEBI" id="CHEBI:62237"/>
        <dbReference type="ChEBI" id="CHEBI:64743"/>
    </reaction>
    <physiologicalReaction direction="left-to-right" evidence="11">
        <dbReference type="Rhea" id="RHEA:33732"/>
    </physiologicalReaction>
    <physiologicalReaction direction="right-to-left" evidence="11">
        <dbReference type="Rhea" id="RHEA:33733"/>
    </physiologicalReaction>
</comment>
<evidence type="ECO:0000256" key="8">
    <source>
        <dbReference type="ARBA" id="ARBA00023136"/>
    </source>
</evidence>
<evidence type="ECO:0000313" key="14">
    <source>
        <dbReference type="EMBL" id="KAK0732845.1"/>
    </source>
</evidence>
<gene>
    <name evidence="14" type="ORF">B0T21DRAFT_444337</name>
</gene>
<dbReference type="GO" id="GO:0005743">
    <property type="term" value="C:mitochondrial inner membrane"/>
    <property type="evidence" value="ECO:0007669"/>
    <property type="project" value="UniProtKB-SubCell"/>
</dbReference>
<evidence type="ECO:0000256" key="5">
    <source>
        <dbReference type="ARBA" id="ARBA00022792"/>
    </source>
</evidence>
<evidence type="ECO:0000256" key="10">
    <source>
        <dbReference type="ARBA" id="ARBA00024323"/>
    </source>
</evidence>
<accession>A0AA40EAI4</accession>
<keyword evidence="5" id="KW-0999">Mitochondrion inner membrane</keyword>
<dbReference type="SUPFAM" id="SSF69593">
    <property type="entry name" value="Glycerol-3-phosphate (1)-acyltransferase"/>
    <property type="match status" value="1"/>
</dbReference>
<protein>
    <recommendedName>
        <fullName evidence="12">Tafazzin family protein</fullName>
    </recommendedName>
</protein>
<dbReference type="AlphaFoldDB" id="A0AA40EAI4"/>
<comment type="subcellular location">
    <subcellularLocation>
        <location evidence="1">Mitochondrion inner membrane</location>
        <topology evidence="1">Peripheral membrane protein</topology>
        <orientation evidence="1">Intermembrane side</orientation>
    </subcellularLocation>
    <subcellularLocation>
        <location evidence="10">Mitochondrion outer membrane</location>
        <topology evidence="10">Peripheral membrane protein</topology>
        <orientation evidence="10">Intermembrane side</orientation>
    </subcellularLocation>
</comment>
<keyword evidence="6" id="KW-0443">Lipid metabolism</keyword>
<dbReference type="GO" id="GO:0047184">
    <property type="term" value="F:1-acylglycerophosphocholine O-acyltransferase activity"/>
    <property type="evidence" value="ECO:0007669"/>
    <property type="project" value="TreeGrafter"/>
</dbReference>
<dbReference type="CDD" id="cd07989">
    <property type="entry name" value="LPLAT_AGPAT-like"/>
    <property type="match status" value="1"/>
</dbReference>
<reference evidence="14" key="1">
    <citation type="submission" date="2023-06" db="EMBL/GenBank/DDBJ databases">
        <title>Genome-scale phylogeny and comparative genomics of the fungal order Sordariales.</title>
        <authorList>
            <consortium name="Lawrence Berkeley National Laboratory"/>
            <person name="Hensen N."/>
            <person name="Bonometti L."/>
            <person name="Westerberg I."/>
            <person name="Brannstrom I.O."/>
            <person name="Guillou S."/>
            <person name="Cros-Aarteil S."/>
            <person name="Calhoun S."/>
            <person name="Haridas S."/>
            <person name="Kuo A."/>
            <person name="Mondo S."/>
            <person name="Pangilinan J."/>
            <person name="Riley R."/>
            <person name="Labutti K."/>
            <person name="Andreopoulos B."/>
            <person name="Lipzen A."/>
            <person name="Chen C."/>
            <person name="Yanf M."/>
            <person name="Daum C."/>
            <person name="Ng V."/>
            <person name="Clum A."/>
            <person name="Steindorff A."/>
            <person name="Ohm R."/>
            <person name="Martin F."/>
            <person name="Silar P."/>
            <person name="Natvig D."/>
            <person name="Lalanne C."/>
            <person name="Gautier V."/>
            <person name="Ament-Velasquez S.L."/>
            <person name="Kruys A."/>
            <person name="Hutchinson M.I."/>
            <person name="Powell A.J."/>
            <person name="Barry K."/>
            <person name="Miller A.N."/>
            <person name="Grigoriev I.V."/>
            <person name="Debuchy R."/>
            <person name="Gladieux P."/>
            <person name="Thoren M.H."/>
            <person name="Johannesson H."/>
        </authorList>
    </citation>
    <scope>NUCLEOTIDE SEQUENCE</scope>
    <source>
        <strain evidence="14">CBS 540.89</strain>
    </source>
</reference>
<evidence type="ECO:0000256" key="4">
    <source>
        <dbReference type="ARBA" id="ARBA00022787"/>
    </source>
</evidence>
<dbReference type="InterPro" id="IPR000872">
    <property type="entry name" value="Tafazzin"/>
</dbReference>
<keyword evidence="9" id="KW-0012">Acyltransferase</keyword>
<feature type="domain" description="Phospholipid/glycerol acyltransferase" evidence="13">
    <location>
        <begin position="51"/>
        <end position="211"/>
    </location>
</feature>
<dbReference type="GO" id="GO:0035965">
    <property type="term" value="P:cardiolipin acyl-chain remodeling"/>
    <property type="evidence" value="ECO:0007669"/>
    <property type="project" value="TreeGrafter"/>
</dbReference>
<evidence type="ECO:0000259" key="13">
    <source>
        <dbReference type="SMART" id="SM00563"/>
    </source>
</evidence>
<dbReference type="Proteomes" id="UP001172159">
    <property type="component" value="Unassembled WGS sequence"/>
</dbReference>
<evidence type="ECO:0000256" key="11">
    <source>
        <dbReference type="ARBA" id="ARBA00047906"/>
    </source>
</evidence>
<dbReference type="GO" id="GO:0005741">
    <property type="term" value="C:mitochondrial outer membrane"/>
    <property type="evidence" value="ECO:0007669"/>
    <property type="project" value="UniProtKB-SubCell"/>
</dbReference>
<evidence type="ECO:0000256" key="9">
    <source>
        <dbReference type="ARBA" id="ARBA00023315"/>
    </source>
</evidence>
<keyword evidence="8" id="KW-0472">Membrane</keyword>
<dbReference type="PANTHER" id="PTHR12497">
    <property type="entry name" value="TAZ PROTEIN TAFAZZIN"/>
    <property type="match status" value="1"/>
</dbReference>
<keyword evidence="4" id="KW-1000">Mitochondrion outer membrane</keyword>
<evidence type="ECO:0000256" key="1">
    <source>
        <dbReference type="ARBA" id="ARBA00004137"/>
    </source>
</evidence>
<evidence type="ECO:0000256" key="12">
    <source>
        <dbReference type="RuleBase" id="RU365062"/>
    </source>
</evidence>
<dbReference type="PANTHER" id="PTHR12497:SF0">
    <property type="entry name" value="TAFAZZIN"/>
    <property type="match status" value="1"/>
</dbReference>
<organism evidence="14 15">
    <name type="scientific">Apiosordaria backusii</name>
    <dbReference type="NCBI Taxonomy" id="314023"/>
    <lineage>
        <taxon>Eukaryota</taxon>
        <taxon>Fungi</taxon>
        <taxon>Dikarya</taxon>
        <taxon>Ascomycota</taxon>
        <taxon>Pezizomycotina</taxon>
        <taxon>Sordariomycetes</taxon>
        <taxon>Sordariomycetidae</taxon>
        <taxon>Sordariales</taxon>
        <taxon>Lasiosphaeriaceae</taxon>
        <taxon>Apiosordaria</taxon>
    </lineage>
</organism>
<dbReference type="SMART" id="SM00563">
    <property type="entry name" value="PlsC"/>
    <property type="match status" value="1"/>
</dbReference>
<name>A0AA40EAI4_9PEZI</name>
<evidence type="ECO:0000256" key="7">
    <source>
        <dbReference type="ARBA" id="ARBA00023128"/>
    </source>
</evidence>
<comment type="caution">
    <text evidence="14">The sequence shown here is derived from an EMBL/GenBank/DDBJ whole genome shotgun (WGS) entry which is preliminary data.</text>
</comment>
<dbReference type="GO" id="GO:0007007">
    <property type="term" value="P:inner mitochondrial membrane organization"/>
    <property type="evidence" value="ECO:0007669"/>
    <property type="project" value="TreeGrafter"/>
</dbReference>
<comment type="similarity">
    <text evidence="2 12">Belongs to the taffazin family.</text>
</comment>
<evidence type="ECO:0000313" key="15">
    <source>
        <dbReference type="Proteomes" id="UP001172159"/>
    </source>
</evidence>
<keyword evidence="7" id="KW-0496">Mitochondrion</keyword>
<dbReference type="EMBL" id="JAUKTV010000008">
    <property type="protein sequence ID" value="KAK0732845.1"/>
    <property type="molecule type" value="Genomic_DNA"/>
</dbReference>
<proteinExistence type="inferred from homology"/>
<dbReference type="InterPro" id="IPR002123">
    <property type="entry name" value="Plipid/glycerol_acylTrfase"/>
</dbReference>
<sequence length="383" mass="43959">MRVKSSMIMGLTGLISRCFLHGFNTVETHGLAQFRELLDSRADPEKRQRGLLTVSNHVSVLDDPMVWGLLPLSYAFNPNNLRWTLGAHDICFKNRIFASFFTHGQVLPCHRSKHSPHGGLFQPCMTQAIRLLSQPSPAPSVSHYTTTGTDSILSPLTHPHYRRYSWVHVFPEGLVHQHPDVDLRYFKWGIARLILESEPKPDIVPMFIDGTQKCMAEDRGFPKFLPRVGKTIRVTFGEVLDYEETFGDLKRRWDELVRREGAKLLQQEQQQQQQKQKQMGKTVGWLWKTPVAAAAATQQVGELHSEELRHGKEATDIRVEVARRMREEILKLRRERGGIGRVTRVLGWRRRGRWIRGRGGRSIGVGWMGVRLIRIEKGGKARK</sequence>
<dbReference type="Pfam" id="PF01553">
    <property type="entry name" value="Acyltransferase"/>
    <property type="match status" value="1"/>
</dbReference>